<dbReference type="GO" id="GO:0061630">
    <property type="term" value="F:ubiquitin protein ligase activity"/>
    <property type="evidence" value="ECO:0007669"/>
    <property type="project" value="InterPro"/>
</dbReference>
<dbReference type="STRING" id="86630.A0A367JLK8"/>
<dbReference type="GO" id="GO:0000795">
    <property type="term" value="C:synaptonemal complex"/>
    <property type="evidence" value="ECO:0007669"/>
    <property type="project" value="InterPro"/>
</dbReference>
<dbReference type="PROSITE" id="PS50089">
    <property type="entry name" value="ZF_RING_2"/>
    <property type="match status" value="1"/>
</dbReference>
<organism evidence="4 5">
    <name type="scientific">Rhizopus azygosporus</name>
    <name type="common">Rhizopus microsporus var. azygosporus</name>
    <dbReference type="NCBI Taxonomy" id="86630"/>
    <lineage>
        <taxon>Eukaryota</taxon>
        <taxon>Fungi</taxon>
        <taxon>Fungi incertae sedis</taxon>
        <taxon>Mucoromycota</taxon>
        <taxon>Mucoromycotina</taxon>
        <taxon>Mucoromycetes</taxon>
        <taxon>Mucorales</taxon>
        <taxon>Mucorineae</taxon>
        <taxon>Rhizopodaceae</taxon>
        <taxon>Rhizopus</taxon>
    </lineage>
</organism>
<evidence type="ECO:0000256" key="1">
    <source>
        <dbReference type="PROSITE-ProRule" id="PRU00175"/>
    </source>
</evidence>
<evidence type="ECO:0000313" key="5">
    <source>
        <dbReference type="Proteomes" id="UP000252139"/>
    </source>
</evidence>
<dbReference type="OrthoDB" id="441210at2759"/>
<accession>A0A367JLK8</accession>
<dbReference type="EMBL" id="PJQL01001073">
    <property type="protein sequence ID" value="RCH90749.1"/>
    <property type="molecule type" value="Genomic_DNA"/>
</dbReference>
<keyword evidence="1" id="KW-0479">Metal-binding</keyword>
<dbReference type="InterPro" id="IPR013083">
    <property type="entry name" value="Znf_RING/FYVE/PHD"/>
</dbReference>
<dbReference type="GO" id="GO:0007131">
    <property type="term" value="P:reciprocal meiotic recombination"/>
    <property type="evidence" value="ECO:0007669"/>
    <property type="project" value="InterPro"/>
</dbReference>
<keyword evidence="1" id="KW-0863">Zinc-finger</keyword>
<dbReference type="InterPro" id="IPR001841">
    <property type="entry name" value="Znf_RING"/>
</dbReference>
<reference evidence="4 5" key="1">
    <citation type="journal article" date="2018" name="G3 (Bethesda)">
        <title>Phylogenetic and Phylogenomic Definition of Rhizopus Species.</title>
        <authorList>
            <person name="Gryganskyi A.P."/>
            <person name="Golan J."/>
            <person name="Dolatabadi S."/>
            <person name="Mondo S."/>
            <person name="Robb S."/>
            <person name="Idnurm A."/>
            <person name="Muszewska A."/>
            <person name="Steczkiewicz K."/>
            <person name="Masonjones S."/>
            <person name="Liao H.L."/>
            <person name="Gajdeczka M.T."/>
            <person name="Anike F."/>
            <person name="Vuek A."/>
            <person name="Anishchenko I.M."/>
            <person name="Voigt K."/>
            <person name="de Hoog G.S."/>
            <person name="Smith M.E."/>
            <person name="Heitman J."/>
            <person name="Vilgalys R."/>
            <person name="Stajich J.E."/>
        </authorList>
    </citation>
    <scope>NUCLEOTIDE SEQUENCE [LARGE SCALE GENOMIC DNA]</scope>
    <source>
        <strain evidence="4 5">CBS 357.93</strain>
    </source>
</reference>
<feature type="domain" description="RING-type" evidence="3">
    <location>
        <begin position="13"/>
        <end position="51"/>
    </location>
</feature>
<sequence length="263" mass="29685">MAEADIHCNIIQCRKPLSIETQACVTSCSHIFCLDCSHKKFTEALVCPACNTSLTESGDIILTQLNPSEQYKSSVLAGLKPEVILDISGRAIAFYEYQVSQELCFQSMLQSNMEDKYNSLREQYNMMNRDFNSILKALVKEKEMEKWKYQQLYNQLEEKTKQFQKLQSMYEKLKRKTIQPNMQQQQNNLIPAASSVISSATRMGAAYGTQRAGYTSHSNRPTIVGTNAPTAFTPTAPLPAPVYARRPSPSACNKKCQRIRAAK</sequence>
<keyword evidence="2" id="KW-0175">Coiled coil</keyword>
<dbReference type="SUPFAM" id="SSF57850">
    <property type="entry name" value="RING/U-box"/>
    <property type="match status" value="1"/>
</dbReference>
<dbReference type="Proteomes" id="UP000252139">
    <property type="component" value="Unassembled WGS sequence"/>
</dbReference>
<dbReference type="AlphaFoldDB" id="A0A367JLK8"/>
<dbReference type="Gene3D" id="3.30.40.10">
    <property type="entry name" value="Zinc/RING finger domain, C3HC4 (zinc finger)"/>
    <property type="match status" value="1"/>
</dbReference>
<protein>
    <recommendedName>
        <fullName evidence="3">RING-type domain-containing protein</fullName>
    </recommendedName>
</protein>
<dbReference type="Pfam" id="PF14634">
    <property type="entry name" value="zf-RING_5"/>
    <property type="match status" value="1"/>
</dbReference>
<evidence type="ECO:0000313" key="4">
    <source>
        <dbReference type="EMBL" id="RCH90749.1"/>
    </source>
</evidence>
<comment type="caution">
    <text evidence="4">The sequence shown here is derived from an EMBL/GenBank/DDBJ whole genome shotgun (WGS) entry which is preliminary data.</text>
</comment>
<dbReference type="PANTHER" id="PTHR14305">
    <property type="entry name" value="E3 UBIQUITIN-PROTEIN LIGASE CCNB1IP1"/>
    <property type="match status" value="1"/>
</dbReference>
<name>A0A367JLK8_RHIAZ</name>
<proteinExistence type="predicted"/>
<evidence type="ECO:0000259" key="3">
    <source>
        <dbReference type="PROSITE" id="PS50089"/>
    </source>
</evidence>
<feature type="coiled-coil region" evidence="2">
    <location>
        <begin position="110"/>
        <end position="176"/>
    </location>
</feature>
<evidence type="ECO:0000256" key="2">
    <source>
        <dbReference type="SAM" id="Coils"/>
    </source>
</evidence>
<gene>
    <name evidence="4" type="ORF">CU097_008988</name>
</gene>
<dbReference type="PANTHER" id="PTHR14305:SF0">
    <property type="entry name" value="E3 UBIQUITIN-PROTEIN LIGASE CCNB1IP1"/>
    <property type="match status" value="1"/>
</dbReference>
<keyword evidence="1" id="KW-0862">Zinc</keyword>
<dbReference type="GO" id="GO:0008270">
    <property type="term" value="F:zinc ion binding"/>
    <property type="evidence" value="ECO:0007669"/>
    <property type="project" value="UniProtKB-KW"/>
</dbReference>
<dbReference type="InterPro" id="IPR042448">
    <property type="entry name" value="CCNB1IP1"/>
</dbReference>
<keyword evidence="5" id="KW-1185">Reference proteome</keyword>